<gene>
    <name evidence="1" type="ORF">Ato02nite_082230</name>
</gene>
<evidence type="ECO:0000313" key="2">
    <source>
        <dbReference type="Proteomes" id="UP000677082"/>
    </source>
</evidence>
<reference evidence="1 2" key="1">
    <citation type="submission" date="2021-03" db="EMBL/GenBank/DDBJ databases">
        <title>Whole genome shotgun sequence of Actinoplanes toevensis NBRC 105298.</title>
        <authorList>
            <person name="Komaki H."/>
            <person name="Tamura T."/>
        </authorList>
    </citation>
    <scope>NUCLEOTIDE SEQUENCE [LARGE SCALE GENOMIC DNA]</scope>
    <source>
        <strain evidence="1 2">NBRC 105298</strain>
    </source>
</reference>
<dbReference type="Proteomes" id="UP000677082">
    <property type="component" value="Unassembled WGS sequence"/>
</dbReference>
<name>A0A919WA70_9ACTN</name>
<organism evidence="1 2">
    <name type="scientific">Paractinoplanes toevensis</name>
    <dbReference type="NCBI Taxonomy" id="571911"/>
    <lineage>
        <taxon>Bacteria</taxon>
        <taxon>Bacillati</taxon>
        <taxon>Actinomycetota</taxon>
        <taxon>Actinomycetes</taxon>
        <taxon>Micromonosporales</taxon>
        <taxon>Micromonosporaceae</taxon>
        <taxon>Paractinoplanes</taxon>
    </lineage>
</organism>
<dbReference type="EMBL" id="BOQN01000118">
    <property type="protein sequence ID" value="GIM96430.1"/>
    <property type="molecule type" value="Genomic_DNA"/>
</dbReference>
<sequence>MLRTDGFVVSLALRGTAGGHDTTERERPDREDQILAVDHVETDDHGTCSLPRHTIRERID</sequence>
<dbReference type="AlphaFoldDB" id="A0A919WA70"/>
<accession>A0A919WA70</accession>
<protein>
    <submittedName>
        <fullName evidence="1">Uncharacterized protein</fullName>
    </submittedName>
</protein>
<comment type="caution">
    <text evidence="1">The sequence shown here is derived from an EMBL/GenBank/DDBJ whole genome shotgun (WGS) entry which is preliminary data.</text>
</comment>
<keyword evidence="2" id="KW-1185">Reference proteome</keyword>
<evidence type="ECO:0000313" key="1">
    <source>
        <dbReference type="EMBL" id="GIM96430.1"/>
    </source>
</evidence>
<proteinExistence type="predicted"/>